<organism evidence="6 7">
    <name type="scientific">Paramagnetospirillum marisnigri</name>
    <dbReference type="NCBI Taxonomy" id="1285242"/>
    <lineage>
        <taxon>Bacteria</taxon>
        <taxon>Pseudomonadati</taxon>
        <taxon>Pseudomonadota</taxon>
        <taxon>Alphaproteobacteria</taxon>
        <taxon>Rhodospirillales</taxon>
        <taxon>Magnetospirillaceae</taxon>
        <taxon>Paramagnetospirillum</taxon>
    </lineage>
</organism>
<dbReference type="EMBL" id="LWQT01000038">
    <property type="protein sequence ID" value="OAN53963.1"/>
    <property type="molecule type" value="Genomic_DNA"/>
</dbReference>
<name>A0A178MWW8_9PROT</name>
<keyword evidence="3" id="KW-0378">Hydrolase</keyword>
<sequence length="165" mass="18236">MFNQLSEDLGGFREQIAPGAFADAVKTDDVRALFNHDSNFILGRTVAKTLRLSEDARGLAVEIDPPDTQFARDLMVSMERGDVTQMSFGFSVRPGGQDWAKDDEGRTIRTLKKLRLFDVSPVVFPAYPQTDIAVRELRSWQASQTTPPAGPSNMTIARSRMASVA</sequence>
<keyword evidence="7" id="KW-1185">Reference proteome</keyword>
<evidence type="ECO:0000313" key="6">
    <source>
        <dbReference type="EMBL" id="OAN53963.1"/>
    </source>
</evidence>
<dbReference type="NCBIfam" id="TIGR01543">
    <property type="entry name" value="proheadase_HK97"/>
    <property type="match status" value="1"/>
</dbReference>
<keyword evidence="2" id="KW-0645">Protease</keyword>
<evidence type="ECO:0000256" key="1">
    <source>
        <dbReference type="ARBA" id="ARBA00022612"/>
    </source>
</evidence>
<feature type="compositionally biased region" description="Polar residues" evidence="4">
    <location>
        <begin position="143"/>
        <end position="156"/>
    </location>
</feature>
<dbReference type="Pfam" id="PF04586">
    <property type="entry name" value="Peptidase_S78"/>
    <property type="match status" value="1"/>
</dbReference>
<keyword evidence="1" id="KW-1188">Viral release from host cell</keyword>
<protein>
    <recommendedName>
        <fullName evidence="5">Prohead serine protease domain-containing protein</fullName>
    </recommendedName>
</protein>
<evidence type="ECO:0000313" key="7">
    <source>
        <dbReference type="Proteomes" id="UP000078428"/>
    </source>
</evidence>
<comment type="caution">
    <text evidence="6">The sequence shown here is derived from an EMBL/GenBank/DDBJ whole genome shotgun (WGS) entry which is preliminary data.</text>
</comment>
<evidence type="ECO:0000256" key="3">
    <source>
        <dbReference type="ARBA" id="ARBA00022801"/>
    </source>
</evidence>
<accession>A0A178MWW8</accession>
<feature type="domain" description="Prohead serine protease" evidence="5">
    <location>
        <begin position="2"/>
        <end position="136"/>
    </location>
</feature>
<dbReference type="AlphaFoldDB" id="A0A178MWW8"/>
<evidence type="ECO:0000256" key="2">
    <source>
        <dbReference type="ARBA" id="ARBA00022670"/>
    </source>
</evidence>
<dbReference type="GO" id="GO:0006508">
    <property type="term" value="P:proteolysis"/>
    <property type="evidence" value="ECO:0007669"/>
    <property type="project" value="UniProtKB-KW"/>
</dbReference>
<feature type="region of interest" description="Disordered" evidence="4">
    <location>
        <begin position="143"/>
        <end position="165"/>
    </location>
</feature>
<dbReference type="InterPro" id="IPR006433">
    <property type="entry name" value="Prohead_protease"/>
</dbReference>
<evidence type="ECO:0000259" key="5">
    <source>
        <dbReference type="Pfam" id="PF04586"/>
    </source>
</evidence>
<reference evidence="6 7" key="1">
    <citation type="submission" date="2016-04" db="EMBL/GenBank/DDBJ databases">
        <title>Draft genome sequence of freshwater magnetotactic bacteria Magnetospirillum marisnigri SP-1 and Magnetospirillum moscoviense BB-1.</title>
        <authorList>
            <person name="Koziaeva V."/>
            <person name="Dziuba M.V."/>
            <person name="Ivanov T.M."/>
            <person name="Kuznetsov B."/>
            <person name="Grouzdev D.S."/>
        </authorList>
    </citation>
    <scope>NUCLEOTIDE SEQUENCE [LARGE SCALE GENOMIC DNA]</scope>
    <source>
        <strain evidence="6 7">SP-1</strain>
    </source>
</reference>
<proteinExistence type="predicted"/>
<evidence type="ECO:0000256" key="4">
    <source>
        <dbReference type="SAM" id="MobiDB-lite"/>
    </source>
</evidence>
<dbReference type="InterPro" id="IPR054613">
    <property type="entry name" value="Peptidase_S78_dom"/>
</dbReference>
<gene>
    <name evidence="6" type="ORF">A6A04_13420</name>
</gene>
<dbReference type="GO" id="GO:0008233">
    <property type="term" value="F:peptidase activity"/>
    <property type="evidence" value="ECO:0007669"/>
    <property type="project" value="UniProtKB-KW"/>
</dbReference>
<dbReference type="Proteomes" id="UP000078428">
    <property type="component" value="Unassembled WGS sequence"/>
</dbReference>
<dbReference type="STRING" id="1285242.A6A04_13420"/>